<evidence type="ECO:0000313" key="1">
    <source>
        <dbReference type="EMBL" id="ACQ52044.1"/>
    </source>
</evidence>
<sequence>MISFLVNNNNKELLSREVEGKGPYETRQPVIFTKVPIPAVLSAR</sequence>
<dbReference type="EMBL" id="CP001083">
    <property type="protein sequence ID" value="ACQ52044.1"/>
    <property type="molecule type" value="Genomic_DNA"/>
</dbReference>
<gene>
    <name evidence="1" type="ordered locus">CLJ_B0210</name>
</gene>
<evidence type="ECO:0000313" key="2">
    <source>
        <dbReference type="Proteomes" id="UP000002333"/>
    </source>
</evidence>
<reference evidence="2" key="2">
    <citation type="submission" date="2008-05" db="EMBL/GenBank/DDBJ databases">
        <title>Genome sequence of Clostridium botulinum Ba4 strain 657.</title>
        <authorList>
            <person name="Shrivastava S."/>
            <person name="Brown J.L."/>
            <person name="Bruce D."/>
            <person name="Detter C."/>
            <person name="Munk C."/>
            <person name="Smith L.A."/>
            <person name="Smith T.J."/>
            <person name="Sutton G."/>
            <person name="Brettin T.S."/>
        </authorList>
    </citation>
    <scope>NUCLEOTIDE SEQUENCE [LARGE SCALE GENOMIC DNA]</scope>
    <source>
        <strain evidence="2">657 / Type Ba4</strain>
    </source>
</reference>
<dbReference type="KEGG" id="cbi:CLJ_B0210"/>
<dbReference type="Proteomes" id="UP000002333">
    <property type="component" value="Chromosome"/>
</dbReference>
<name>A0A3F2ZR49_CLOB6</name>
<reference evidence="1 2" key="1">
    <citation type="journal article" date="2007" name="PLoS ONE">
        <title>Analysis of the neurotoxin complex genes in Clostridium botulinum A1-A4 and B1 strains: BoNT/A3, /Ba4 and /B1 clusters are located within plasmids.</title>
        <authorList>
            <person name="Smith T.J."/>
            <person name="Hill K.K."/>
            <person name="Foley B.T."/>
            <person name="Detter J.C."/>
            <person name="Munk A.C."/>
            <person name="Bruce D.C."/>
            <person name="Doggett N.A."/>
            <person name="Smith L.A."/>
            <person name="Marks J.D."/>
            <person name="Xie G."/>
            <person name="Brettin T.S."/>
        </authorList>
    </citation>
    <scope>NUCLEOTIDE SEQUENCE [LARGE SCALE GENOMIC DNA]</scope>
    <source>
        <strain evidence="2">657 / Type Ba4</strain>
    </source>
</reference>
<dbReference type="AlphaFoldDB" id="A0A3F2ZR49"/>
<proteinExistence type="predicted"/>
<organism evidence="1 2">
    <name type="scientific">Clostridium botulinum (strain 657 / Type Ba4)</name>
    <dbReference type="NCBI Taxonomy" id="515621"/>
    <lineage>
        <taxon>Bacteria</taxon>
        <taxon>Bacillati</taxon>
        <taxon>Bacillota</taxon>
        <taxon>Clostridia</taxon>
        <taxon>Eubacteriales</taxon>
        <taxon>Clostridiaceae</taxon>
        <taxon>Clostridium</taxon>
    </lineage>
</organism>
<protein>
    <submittedName>
        <fullName evidence="1">Uncharacterized protein</fullName>
    </submittedName>
</protein>
<accession>A0A3F2ZR49</accession>